<keyword evidence="2" id="KW-1185">Reference proteome</keyword>
<reference evidence="1" key="1">
    <citation type="journal article" date="2023" name="G3 (Bethesda)">
        <title>A reference genome for the long-term kleptoplast-retaining sea slug Elysia crispata morphotype clarki.</title>
        <authorList>
            <person name="Eastman K.E."/>
            <person name="Pendleton A.L."/>
            <person name="Shaikh M.A."/>
            <person name="Suttiyut T."/>
            <person name="Ogas R."/>
            <person name="Tomko P."/>
            <person name="Gavelis G."/>
            <person name="Widhalm J.R."/>
            <person name="Wisecaver J.H."/>
        </authorList>
    </citation>
    <scope>NUCLEOTIDE SEQUENCE</scope>
    <source>
        <strain evidence="1">ECLA1</strain>
    </source>
</reference>
<sequence length="76" mass="8744">MLARNTRTGLDRGTCYTVTLLAPEIGLWPTQCCMQQHNVSPKYSHWFGQRYMLYSTLVAPEIGLWSTQCCMLQKQS</sequence>
<protein>
    <submittedName>
        <fullName evidence="1">Uncharacterized protein</fullName>
    </submittedName>
</protein>
<accession>A0AAE1D6H9</accession>
<dbReference type="Proteomes" id="UP001283361">
    <property type="component" value="Unassembled WGS sequence"/>
</dbReference>
<comment type="caution">
    <text evidence="1">The sequence shown here is derived from an EMBL/GenBank/DDBJ whole genome shotgun (WGS) entry which is preliminary data.</text>
</comment>
<evidence type="ECO:0000313" key="2">
    <source>
        <dbReference type="Proteomes" id="UP001283361"/>
    </source>
</evidence>
<organism evidence="1 2">
    <name type="scientific">Elysia crispata</name>
    <name type="common">lettuce slug</name>
    <dbReference type="NCBI Taxonomy" id="231223"/>
    <lineage>
        <taxon>Eukaryota</taxon>
        <taxon>Metazoa</taxon>
        <taxon>Spiralia</taxon>
        <taxon>Lophotrochozoa</taxon>
        <taxon>Mollusca</taxon>
        <taxon>Gastropoda</taxon>
        <taxon>Heterobranchia</taxon>
        <taxon>Euthyneura</taxon>
        <taxon>Panpulmonata</taxon>
        <taxon>Sacoglossa</taxon>
        <taxon>Placobranchoidea</taxon>
        <taxon>Plakobranchidae</taxon>
        <taxon>Elysia</taxon>
    </lineage>
</organism>
<dbReference type="EMBL" id="JAWDGP010005162">
    <property type="protein sequence ID" value="KAK3759166.1"/>
    <property type="molecule type" value="Genomic_DNA"/>
</dbReference>
<dbReference type="AlphaFoldDB" id="A0AAE1D6H9"/>
<name>A0AAE1D6H9_9GAST</name>
<evidence type="ECO:0000313" key="1">
    <source>
        <dbReference type="EMBL" id="KAK3759166.1"/>
    </source>
</evidence>
<proteinExistence type="predicted"/>
<gene>
    <name evidence="1" type="ORF">RRG08_036956</name>
</gene>